<reference evidence="1" key="2">
    <citation type="journal article" date="2015" name="Data Brief">
        <title>Shoot transcriptome of the giant reed, Arundo donax.</title>
        <authorList>
            <person name="Barrero R.A."/>
            <person name="Guerrero F.D."/>
            <person name="Moolhuijzen P."/>
            <person name="Goolsby J.A."/>
            <person name="Tidwell J."/>
            <person name="Bellgard S.E."/>
            <person name="Bellgard M.I."/>
        </authorList>
    </citation>
    <scope>NUCLEOTIDE SEQUENCE</scope>
    <source>
        <tissue evidence="1">Shoot tissue taken approximately 20 cm above the soil surface</tissue>
    </source>
</reference>
<protein>
    <submittedName>
        <fullName evidence="1">Uncharacterized protein</fullName>
    </submittedName>
</protein>
<dbReference type="AlphaFoldDB" id="A0A0A9DKH7"/>
<name>A0A0A9DKH7_ARUDO</name>
<organism evidence="1">
    <name type="scientific">Arundo donax</name>
    <name type="common">Giant reed</name>
    <name type="synonym">Donax arundinaceus</name>
    <dbReference type="NCBI Taxonomy" id="35708"/>
    <lineage>
        <taxon>Eukaryota</taxon>
        <taxon>Viridiplantae</taxon>
        <taxon>Streptophyta</taxon>
        <taxon>Embryophyta</taxon>
        <taxon>Tracheophyta</taxon>
        <taxon>Spermatophyta</taxon>
        <taxon>Magnoliopsida</taxon>
        <taxon>Liliopsida</taxon>
        <taxon>Poales</taxon>
        <taxon>Poaceae</taxon>
        <taxon>PACMAD clade</taxon>
        <taxon>Arundinoideae</taxon>
        <taxon>Arundineae</taxon>
        <taxon>Arundo</taxon>
    </lineage>
</organism>
<dbReference type="EMBL" id="GBRH01211765">
    <property type="protein sequence ID" value="JAD86130.1"/>
    <property type="molecule type" value="Transcribed_RNA"/>
</dbReference>
<sequence>MELLNQVMLIILKLTRILNRFGAPFRKPWNIKIDLVF</sequence>
<reference evidence="1" key="1">
    <citation type="submission" date="2014-09" db="EMBL/GenBank/DDBJ databases">
        <authorList>
            <person name="Magalhaes I.L.F."/>
            <person name="Oliveira U."/>
            <person name="Santos F.R."/>
            <person name="Vidigal T.H.D.A."/>
            <person name="Brescovit A.D."/>
            <person name="Santos A.J."/>
        </authorList>
    </citation>
    <scope>NUCLEOTIDE SEQUENCE</scope>
    <source>
        <tissue evidence="1">Shoot tissue taken approximately 20 cm above the soil surface</tissue>
    </source>
</reference>
<evidence type="ECO:0000313" key="1">
    <source>
        <dbReference type="EMBL" id="JAD86130.1"/>
    </source>
</evidence>
<accession>A0A0A9DKH7</accession>
<proteinExistence type="predicted"/>